<evidence type="ECO:0000313" key="2">
    <source>
        <dbReference type="EMBL" id="CAD6256235.1"/>
    </source>
</evidence>
<accession>A0A811QHG7</accession>
<dbReference type="AlphaFoldDB" id="A0A811QHG7"/>
<protein>
    <recommendedName>
        <fullName evidence="1">PABC domain-containing protein</fullName>
    </recommendedName>
</protein>
<gene>
    <name evidence="2" type="ORF">NCGR_LOCUS39744</name>
</gene>
<name>A0A811QHG7_9POAL</name>
<keyword evidence="3" id="KW-1185">Reference proteome</keyword>
<sequence length="139" mass="14998">MSPTGGRGYCYPTGRGMPDPGMHSVGAVMPSPHEIGVMPIRDDSVSQPVQIGALATALANAPPDQLMEMDQTEVLHLLEFTDALKAMVAETMEVLRSSQHLQQSNASPEQQLVNLSLKGLSSKMEIASFDCNLKRHVLI</sequence>
<dbReference type="Proteomes" id="UP000604825">
    <property type="component" value="Unassembled WGS sequence"/>
</dbReference>
<reference evidence="2" key="1">
    <citation type="submission" date="2020-10" db="EMBL/GenBank/DDBJ databases">
        <authorList>
            <person name="Han B."/>
            <person name="Lu T."/>
            <person name="Zhao Q."/>
            <person name="Huang X."/>
            <person name="Zhao Y."/>
        </authorList>
    </citation>
    <scope>NUCLEOTIDE SEQUENCE</scope>
</reference>
<evidence type="ECO:0000259" key="1">
    <source>
        <dbReference type="SMART" id="SM00517"/>
    </source>
</evidence>
<feature type="domain" description="PABC" evidence="1">
    <location>
        <begin position="46"/>
        <end position="98"/>
    </location>
</feature>
<dbReference type="SUPFAM" id="SSF63570">
    <property type="entry name" value="PABC (PABP) domain"/>
    <property type="match status" value="1"/>
</dbReference>
<dbReference type="InterPro" id="IPR002004">
    <property type="entry name" value="PABP_HYD_C"/>
</dbReference>
<organism evidence="2 3">
    <name type="scientific">Miscanthus lutarioriparius</name>
    <dbReference type="NCBI Taxonomy" id="422564"/>
    <lineage>
        <taxon>Eukaryota</taxon>
        <taxon>Viridiplantae</taxon>
        <taxon>Streptophyta</taxon>
        <taxon>Embryophyta</taxon>
        <taxon>Tracheophyta</taxon>
        <taxon>Spermatophyta</taxon>
        <taxon>Magnoliopsida</taxon>
        <taxon>Liliopsida</taxon>
        <taxon>Poales</taxon>
        <taxon>Poaceae</taxon>
        <taxon>PACMAD clade</taxon>
        <taxon>Panicoideae</taxon>
        <taxon>Andropogonodae</taxon>
        <taxon>Andropogoneae</taxon>
        <taxon>Saccharinae</taxon>
        <taxon>Miscanthus</taxon>
    </lineage>
</organism>
<comment type="caution">
    <text evidence="2">The sequence shown here is derived from an EMBL/GenBank/DDBJ whole genome shotgun (WGS) entry which is preliminary data.</text>
</comment>
<dbReference type="GO" id="GO:0003723">
    <property type="term" value="F:RNA binding"/>
    <property type="evidence" value="ECO:0007669"/>
    <property type="project" value="InterPro"/>
</dbReference>
<evidence type="ECO:0000313" key="3">
    <source>
        <dbReference type="Proteomes" id="UP000604825"/>
    </source>
</evidence>
<proteinExistence type="predicted"/>
<dbReference type="SMART" id="SM00517">
    <property type="entry name" value="PolyA"/>
    <property type="match status" value="1"/>
</dbReference>
<dbReference type="OrthoDB" id="779000at2759"/>
<dbReference type="Gene3D" id="1.10.1900.10">
    <property type="entry name" value="c-terminal domain of poly(a) binding protein"/>
    <property type="match status" value="1"/>
</dbReference>
<dbReference type="EMBL" id="CAJGYO010000010">
    <property type="protein sequence ID" value="CAD6256235.1"/>
    <property type="molecule type" value="Genomic_DNA"/>
</dbReference>
<dbReference type="InterPro" id="IPR036053">
    <property type="entry name" value="PABP-dom"/>
</dbReference>